<dbReference type="KEGG" id="tje:TJEJU_2864"/>
<dbReference type="OrthoDB" id="1433122at2"/>
<organism evidence="1 2">
    <name type="scientific">Tenacibaculum jejuense</name>
    <dbReference type="NCBI Taxonomy" id="584609"/>
    <lineage>
        <taxon>Bacteria</taxon>
        <taxon>Pseudomonadati</taxon>
        <taxon>Bacteroidota</taxon>
        <taxon>Flavobacteriia</taxon>
        <taxon>Flavobacteriales</taxon>
        <taxon>Flavobacteriaceae</taxon>
        <taxon>Tenacibaculum</taxon>
    </lineage>
</organism>
<gene>
    <name evidence="1" type="ORF">TJEJU_2864</name>
</gene>
<name>A0A238UBV1_9FLAO</name>
<evidence type="ECO:0000313" key="1">
    <source>
        <dbReference type="EMBL" id="SNR16535.1"/>
    </source>
</evidence>
<proteinExistence type="predicted"/>
<sequence>MGRDKDLQDAFKHLVARDPETFIATVTKVDKETKTIEIVDTDGFDFDEVRLTSVIDDTNKVVQYPKEETSVLVTRIGGDENTLFVSAMSEVESIEGTIEETHFLIDKDGYTIEKGEDDVLLNISDDGYLIKKGNVRLKDIINEIQNQIGSLCDEVNKIVVSIGVTPNVAAITQIKTAVTDTLNTEIDKILKP</sequence>
<reference evidence="1 2" key="1">
    <citation type="submission" date="2017-07" db="EMBL/GenBank/DDBJ databases">
        <authorList>
            <person name="Sun Z.S."/>
            <person name="Albrecht U."/>
            <person name="Echele G."/>
            <person name="Lee C.C."/>
        </authorList>
    </citation>
    <scope>NUCLEOTIDE SEQUENCE [LARGE SCALE GENOMIC DNA]</scope>
    <source>
        <strain evidence="2">type strain: KCTC 22618</strain>
    </source>
</reference>
<evidence type="ECO:0000313" key="2">
    <source>
        <dbReference type="Proteomes" id="UP000215214"/>
    </source>
</evidence>
<dbReference type="AlphaFoldDB" id="A0A238UBV1"/>
<dbReference type="Proteomes" id="UP000215214">
    <property type="component" value="Chromosome TJEJU"/>
</dbReference>
<accession>A0A238UBV1</accession>
<protein>
    <submittedName>
        <fullName evidence="1">Uncharacterized protein</fullName>
    </submittedName>
</protein>
<dbReference type="RefSeq" id="WP_095073157.1">
    <property type="nucleotide sequence ID" value="NZ_LT899436.1"/>
</dbReference>
<keyword evidence="2" id="KW-1185">Reference proteome</keyword>
<dbReference type="EMBL" id="LT899436">
    <property type="protein sequence ID" value="SNR16535.1"/>
    <property type="molecule type" value="Genomic_DNA"/>
</dbReference>